<evidence type="ECO:0000313" key="3">
    <source>
        <dbReference type="Proteomes" id="UP000183816"/>
    </source>
</evidence>
<evidence type="ECO:0000313" key="2">
    <source>
        <dbReference type="EMBL" id="SDP13605.1"/>
    </source>
</evidence>
<accession>A0A1H0Q985</accession>
<dbReference type="AlphaFoldDB" id="A0A1H0Q985"/>
<dbReference type="Proteomes" id="UP000183816">
    <property type="component" value="Unassembled WGS sequence"/>
</dbReference>
<dbReference type="EMBL" id="FNJK01000006">
    <property type="protein sequence ID" value="SDP13605.1"/>
    <property type="molecule type" value="Genomic_DNA"/>
</dbReference>
<name>A0A1H0Q985_STREI</name>
<protein>
    <submittedName>
        <fullName evidence="2">Uncharacterized protein</fullName>
    </submittedName>
</protein>
<organism evidence="2 3">
    <name type="scientific">Streptococcus equinus</name>
    <name type="common">Streptococcus bovis</name>
    <dbReference type="NCBI Taxonomy" id="1335"/>
    <lineage>
        <taxon>Bacteria</taxon>
        <taxon>Bacillati</taxon>
        <taxon>Bacillota</taxon>
        <taxon>Bacilli</taxon>
        <taxon>Lactobacillales</taxon>
        <taxon>Streptococcaceae</taxon>
        <taxon>Streptococcus</taxon>
    </lineage>
</organism>
<reference evidence="2 3" key="1">
    <citation type="submission" date="2016-10" db="EMBL/GenBank/DDBJ databases">
        <authorList>
            <person name="de Groot N.N."/>
        </authorList>
    </citation>
    <scope>NUCLEOTIDE SEQUENCE [LARGE SCALE GENOMIC DNA]</scope>
    <source>
        <strain evidence="2 3">Sb04</strain>
    </source>
</reference>
<evidence type="ECO:0000256" key="1">
    <source>
        <dbReference type="SAM" id="Coils"/>
    </source>
</evidence>
<feature type="coiled-coil region" evidence="1">
    <location>
        <begin position="11"/>
        <end position="38"/>
    </location>
</feature>
<dbReference type="RefSeq" id="WP_074482722.1">
    <property type="nucleotide sequence ID" value="NZ_FNJK01000006.1"/>
</dbReference>
<gene>
    <name evidence="2" type="ORF">SAMN05216347_10613</name>
</gene>
<proteinExistence type="predicted"/>
<keyword evidence="1" id="KW-0175">Coiled coil</keyword>
<sequence>MLRKLKALFKAKKVETKSEALEERMERIAREIADLSEVYVILSTSQADMQNGLSIPFVGIHKESKILFFFDSYEKAKNYLDKNGYEVLEGIHAIGKLTKDSPLHSFQNVLNIAWGLGVDWFEFNPMEPDANGFNIGWFLQEMNLMTELTVLASGDKIKEQMENGDTSISLHFNPIPIVDFKNPFAISEEREKQLQQGIFADHGDFSETIVYYCEQCSLCETCYLVEFLNLVILPKAREMQKEDDLKYFDYIRSIIQIAIEVTLPSQKLFVLKDRESQEVLIKNNNLYVLYTDLFKYMGHYDYQAVTLAEVAEIIREKGVENICVTNGPGPVALISAKGIEKDY</sequence>